<feature type="domain" description="Response regulatory" evidence="2">
    <location>
        <begin position="7"/>
        <end position="128"/>
    </location>
</feature>
<dbReference type="SUPFAM" id="SSF52172">
    <property type="entry name" value="CheY-like"/>
    <property type="match status" value="1"/>
</dbReference>
<dbReference type="Gene3D" id="3.40.50.2300">
    <property type="match status" value="1"/>
</dbReference>
<evidence type="ECO:0000313" key="4">
    <source>
        <dbReference type="Proteomes" id="UP000237839"/>
    </source>
</evidence>
<protein>
    <submittedName>
        <fullName evidence="3">Response regulator receiver domain</fullName>
    </submittedName>
</protein>
<name>A0A2S9H0F2_9BURK</name>
<evidence type="ECO:0000313" key="3">
    <source>
        <dbReference type="EMBL" id="PRC93464.1"/>
    </source>
</evidence>
<keyword evidence="4" id="KW-1185">Reference proteome</keyword>
<dbReference type="PANTHER" id="PTHR44520:SF2">
    <property type="entry name" value="RESPONSE REGULATOR RCP1"/>
    <property type="match status" value="1"/>
</dbReference>
<proteinExistence type="predicted"/>
<dbReference type="AlphaFoldDB" id="A0A2S9H0F2"/>
<organism evidence="3 4">
    <name type="scientific">Solimicrobium silvestre</name>
    <dbReference type="NCBI Taxonomy" id="2099400"/>
    <lineage>
        <taxon>Bacteria</taxon>
        <taxon>Pseudomonadati</taxon>
        <taxon>Pseudomonadota</taxon>
        <taxon>Betaproteobacteria</taxon>
        <taxon>Burkholderiales</taxon>
        <taxon>Oxalobacteraceae</taxon>
        <taxon>Solimicrobium</taxon>
    </lineage>
</organism>
<dbReference type="Proteomes" id="UP000237839">
    <property type="component" value="Unassembled WGS sequence"/>
</dbReference>
<sequence length="137" mass="15761">MKFANKPLLVIEDDQVDVMTIKRALKEIHVANPVIHMENGEDAIAYLRDASKEKPCIILLDLNMPVMNGLEFLEVVKHDDELRRFPVIVLTTSEEQQDKVNSFNLGVAGYMAKPVNYRQFVEVMRSIDLYWTISELP</sequence>
<evidence type="ECO:0000259" key="2">
    <source>
        <dbReference type="PROSITE" id="PS50110"/>
    </source>
</evidence>
<dbReference type="InterPro" id="IPR001789">
    <property type="entry name" value="Sig_transdc_resp-reg_receiver"/>
</dbReference>
<gene>
    <name evidence="3" type="ORF">S2091_1851</name>
</gene>
<reference evidence="3 4" key="1">
    <citation type="submission" date="2018-02" db="EMBL/GenBank/DDBJ databases">
        <title>Solimicrobium silvestre gen. nov., sp. nov., isolated from alpine forest soil.</title>
        <authorList>
            <person name="Margesin R."/>
            <person name="Albuquerque L."/>
            <person name="Zhang D.-C."/>
            <person name="Froufe H.J.C."/>
            <person name="Severino R."/>
            <person name="Roxo I."/>
            <person name="Egas C."/>
            <person name="Da Costa M.S."/>
        </authorList>
    </citation>
    <scope>NUCLEOTIDE SEQUENCE [LARGE SCALE GENOMIC DNA]</scope>
    <source>
        <strain evidence="3 4">S20-91</strain>
    </source>
</reference>
<comment type="caution">
    <text evidence="3">The sequence shown here is derived from an EMBL/GenBank/DDBJ whole genome shotgun (WGS) entry which is preliminary data.</text>
</comment>
<dbReference type="CDD" id="cd17557">
    <property type="entry name" value="REC_Rcp-like"/>
    <property type="match status" value="1"/>
</dbReference>
<dbReference type="PROSITE" id="PS50110">
    <property type="entry name" value="RESPONSE_REGULATORY"/>
    <property type="match status" value="1"/>
</dbReference>
<dbReference type="SMART" id="SM00448">
    <property type="entry name" value="REC"/>
    <property type="match status" value="1"/>
</dbReference>
<dbReference type="RefSeq" id="WP_105531511.1">
    <property type="nucleotide sequence ID" value="NZ_PUGF01000007.1"/>
</dbReference>
<dbReference type="OrthoDB" id="9793549at2"/>
<dbReference type="InterPro" id="IPR052893">
    <property type="entry name" value="TCS_response_regulator"/>
</dbReference>
<dbReference type="PANTHER" id="PTHR44520">
    <property type="entry name" value="RESPONSE REGULATOR RCP1-RELATED"/>
    <property type="match status" value="1"/>
</dbReference>
<accession>A0A2S9H0F2</accession>
<dbReference type="InterPro" id="IPR011006">
    <property type="entry name" value="CheY-like_superfamily"/>
</dbReference>
<keyword evidence="1" id="KW-0597">Phosphoprotein</keyword>
<dbReference type="EMBL" id="PUGF01000007">
    <property type="protein sequence ID" value="PRC93464.1"/>
    <property type="molecule type" value="Genomic_DNA"/>
</dbReference>
<dbReference type="Pfam" id="PF00072">
    <property type="entry name" value="Response_reg"/>
    <property type="match status" value="1"/>
</dbReference>
<dbReference type="GO" id="GO:0000160">
    <property type="term" value="P:phosphorelay signal transduction system"/>
    <property type="evidence" value="ECO:0007669"/>
    <property type="project" value="InterPro"/>
</dbReference>
<feature type="modified residue" description="4-aspartylphosphate" evidence="1">
    <location>
        <position position="61"/>
    </location>
</feature>
<evidence type="ECO:0000256" key="1">
    <source>
        <dbReference type="PROSITE-ProRule" id="PRU00169"/>
    </source>
</evidence>